<comment type="caution">
    <text evidence="6">The sequence shown here is derived from an EMBL/GenBank/DDBJ whole genome shotgun (WGS) entry which is preliminary data.</text>
</comment>
<dbReference type="PANTHER" id="PTHR31509">
    <property type="entry name" value="BPS1-LIKE PROTEIN"/>
    <property type="match status" value="1"/>
</dbReference>
<evidence type="ECO:0000313" key="7">
    <source>
        <dbReference type="Proteomes" id="UP001457282"/>
    </source>
</evidence>
<evidence type="ECO:0000256" key="2">
    <source>
        <dbReference type="ARBA" id="ARBA00022692"/>
    </source>
</evidence>
<evidence type="ECO:0000256" key="3">
    <source>
        <dbReference type="ARBA" id="ARBA00022989"/>
    </source>
</evidence>
<sequence>MEESKRRDRRNACALLKEILQIEKCSRVISELADSVHFPLSEDKEGEVRQRVQELSQLCEGIKEGLDPLERQVREVFHGIVRSRTEGMDSLAKTTE</sequence>
<dbReference type="Pfam" id="PF05633">
    <property type="entry name" value="ROH1-like"/>
    <property type="match status" value="1"/>
</dbReference>
<proteinExistence type="inferred from homology"/>
<protein>
    <submittedName>
        <fullName evidence="6">Uncharacterized protein</fullName>
    </submittedName>
</protein>
<accession>A0AAW1VK40</accession>
<keyword evidence="7" id="KW-1185">Reference proteome</keyword>
<comment type="similarity">
    <text evidence="5">Belongs to the ROH1 family.</text>
</comment>
<dbReference type="InterPro" id="IPR008511">
    <property type="entry name" value="ROH1-like"/>
</dbReference>
<organism evidence="6 7">
    <name type="scientific">Rubus argutus</name>
    <name type="common">Southern blackberry</name>
    <dbReference type="NCBI Taxonomy" id="59490"/>
    <lineage>
        <taxon>Eukaryota</taxon>
        <taxon>Viridiplantae</taxon>
        <taxon>Streptophyta</taxon>
        <taxon>Embryophyta</taxon>
        <taxon>Tracheophyta</taxon>
        <taxon>Spermatophyta</taxon>
        <taxon>Magnoliopsida</taxon>
        <taxon>eudicotyledons</taxon>
        <taxon>Gunneridae</taxon>
        <taxon>Pentapetalae</taxon>
        <taxon>rosids</taxon>
        <taxon>fabids</taxon>
        <taxon>Rosales</taxon>
        <taxon>Rosaceae</taxon>
        <taxon>Rosoideae</taxon>
        <taxon>Rosoideae incertae sedis</taxon>
        <taxon>Rubus</taxon>
    </lineage>
</organism>
<evidence type="ECO:0000313" key="6">
    <source>
        <dbReference type="EMBL" id="KAK9903664.1"/>
    </source>
</evidence>
<evidence type="ECO:0000256" key="5">
    <source>
        <dbReference type="ARBA" id="ARBA00035114"/>
    </source>
</evidence>
<dbReference type="GO" id="GO:0016020">
    <property type="term" value="C:membrane"/>
    <property type="evidence" value="ECO:0007669"/>
    <property type="project" value="UniProtKB-SubCell"/>
</dbReference>
<dbReference type="AlphaFoldDB" id="A0AAW1VK40"/>
<dbReference type="Proteomes" id="UP001457282">
    <property type="component" value="Unassembled WGS sequence"/>
</dbReference>
<name>A0AAW1VK40_RUBAR</name>
<evidence type="ECO:0000256" key="4">
    <source>
        <dbReference type="ARBA" id="ARBA00023136"/>
    </source>
</evidence>
<keyword evidence="2" id="KW-0812">Transmembrane</keyword>
<dbReference type="EMBL" id="JBEDUW010000221">
    <property type="protein sequence ID" value="KAK9903664.1"/>
    <property type="molecule type" value="Genomic_DNA"/>
</dbReference>
<evidence type="ECO:0000256" key="1">
    <source>
        <dbReference type="ARBA" id="ARBA00004167"/>
    </source>
</evidence>
<keyword evidence="4" id="KW-0472">Membrane</keyword>
<gene>
    <name evidence="6" type="ORF">M0R45_001086</name>
</gene>
<keyword evidence="3" id="KW-1133">Transmembrane helix</keyword>
<comment type="subcellular location">
    <subcellularLocation>
        <location evidence="1">Membrane</location>
        <topology evidence="1">Single-pass membrane protein</topology>
    </subcellularLocation>
</comment>
<reference evidence="6 7" key="1">
    <citation type="journal article" date="2023" name="G3 (Bethesda)">
        <title>A chromosome-length genome assembly and annotation of blackberry (Rubus argutus, cv. 'Hillquist').</title>
        <authorList>
            <person name="Bruna T."/>
            <person name="Aryal R."/>
            <person name="Dudchenko O."/>
            <person name="Sargent D.J."/>
            <person name="Mead D."/>
            <person name="Buti M."/>
            <person name="Cavallini A."/>
            <person name="Hytonen T."/>
            <person name="Andres J."/>
            <person name="Pham M."/>
            <person name="Weisz D."/>
            <person name="Mascagni F."/>
            <person name="Usai G."/>
            <person name="Natali L."/>
            <person name="Bassil N."/>
            <person name="Fernandez G.E."/>
            <person name="Lomsadze A."/>
            <person name="Armour M."/>
            <person name="Olukolu B."/>
            <person name="Poorten T."/>
            <person name="Britton C."/>
            <person name="Davik J."/>
            <person name="Ashrafi H."/>
            <person name="Aiden E.L."/>
            <person name="Borodovsky M."/>
            <person name="Worthington M."/>
        </authorList>
    </citation>
    <scope>NUCLEOTIDE SEQUENCE [LARGE SCALE GENOMIC DNA]</scope>
    <source>
        <strain evidence="6">PI 553951</strain>
    </source>
</reference>